<dbReference type="EMBL" id="JAERQG010000004">
    <property type="protein sequence ID" value="MBL0766606.1"/>
    <property type="molecule type" value="Genomic_DNA"/>
</dbReference>
<dbReference type="AlphaFoldDB" id="A0A937AH15"/>
<dbReference type="InterPro" id="IPR022764">
    <property type="entry name" value="Peptidase_S54_rhomboid_dom"/>
</dbReference>
<keyword evidence="6 7" id="KW-0472">Membrane</keyword>
<comment type="subcellular location">
    <subcellularLocation>
        <location evidence="1">Membrane</location>
        <topology evidence="1">Multi-pass membrane protein</topology>
    </subcellularLocation>
</comment>
<feature type="transmembrane region" description="Helical" evidence="7">
    <location>
        <begin position="79"/>
        <end position="99"/>
    </location>
</feature>
<feature type="transmembrane region" description="Helical" evidence="7">
    <location>
        <begin position="111"/>
        <end position="130"/>
    </location>
</feature>
<reference evidence="9" key="1">
    <citation type="submission" date="2021-01" db="EMBL/GenBank/DDBJ databases">
        <title>Marivirga sp. nov., isolated from intertidal surface sediments.</title>
        <authorList>
            <person name="Zhang M."/>
        </authorList>
    </citation>
    <scope>NUCLEOTIDE SEQUENCE</scope>
    <source>
        <strain evidence="9">SM1354</strain>
    </source>
</reference>
<evidence type="ECO:0000256" key="7">
    <source>
        <dbReference type="SAM" id="Phobius"/>
    </source>
</evidence>
<dbReference type="InterPro" id="IPR035952">
    <property type="entry name" value="Rhomboid-like_sf"/>
</dbReference>
<evidence type="ECO:0000256" key="4">
    <source>
        <dbReference type="ARBA" id="ARBA00022801"/>
    </source>
</evidence>
<keyword evidence="10" id="KW-1185">Reference proteome</keyword>
<dbReference type="PANTHER" id="PTHR43731">
    <property type="entry name" value="RHOMBOID PROTEASE"/>
    <property type="match status" value="1"/>
</dbReference>
<sequence>MSTTIIIIIITCITSYLAFQDSSRKYKWMMNPYQIVHRKQYGRLITSGFIHADWVHLIFNMLTLYFFGDIVEFYFNQVSQYGTVLYIAMYVLGILVSDIPSLIKHKDNPNYNALGASGAVSAVVFSSILFNPLQELCLYGLLCLPGFIFGAIYVIYSYFSAKNQRDNIGHEAHLAGAAFGIIFTILLWPQVISHFLNQMADFSLF</sequence>
<dbReference type="Proteomes" id="UP000642920">
    <property type="component" value="Unassembled WGS sequence"/>
</dbReference>
<evidence type="ECO:0000256" key="6">
    <source>
        <dbReference type="ARBA" id="ARBA00023136"/>
    </source>
</evidence>
<dbReference type="GO" id="GO:0016020">
    <property type="term" value="C:membrane"/>
    <property type="evidence" value="ECO:0007669"/>
    <property type="project" value="UniProtKB-SubCell"/>
</dbReference>
<name>A0A937AH15_9BACT</name>
<comment type="caution">
    <text evidence="9">The sequence shown here is derived from an EMBL/GenBank/DDBJ whole genome shotgun (WGS) entry which is preliminary data.</text>
</comment>
<evidence type="ECO:0000256" key="2">
    <source>
        <dbReference type="ARBA" id="ARBA00009045"/>
    </source>
</evidence>
<dbReference type="PANTHER" id="PTHR43731:SF14">
    <property type="entry name" value="PRESENILIN-ASSOCIATED RHOMBOID-LIKE PROTEIN, MITOCHONDRIAL"/>
    <property type="match status" value="1"/>
</dbReference>
<organism evidence="9 10">
    <name type="scientific">Marivirga atlantica</name>
    <dbReference type="NCBI Taxonomy" id="1548457"/>
    <lineage>
        <taxon>Bacteria</taxon>
        <taxon>Pseudomonadati</taxon>
        <taxon>Bacteroidota</taxon>
        <taxon>Cytophagia</taxon>
        <taxon>Cytophagales</taxon>
        <taxon>Marivirgaceae</taxon>
        <taxon>Marivirga</taxon>
    </lineage>
</organism>
<comment type="similarity">
    <text evidence="2">Belongs to the peptidase S54 family.</text>
</comment>
<evidence type="ECO:0000313" key="9">
    <source>
        <dbReference type="EMBL" id="MBL0766606.1"/>
    </source>
</evidence>
<feature type="transmembrane region" description="Helical" evidence="7">
    <location>
        <begin position="6"/>
        <end position="23"/>
    </location>
</feature>
<dbReference type="Gene3D" id="1.20.1540.10">
    <property type="entry name" value="Rhomboid-like"/>
    <property type="match status" value="1"/>
</dbReference>
<dbReference type="RefSeq" id="WP_201923333.1">
    <property type="nucleotide sequence ID" value="NZ_JAERQG010000004.1"/>
</dbReference>
<keyword evidence="3 7" id="KW-0812">Transmembrane</keyword>
<protein>
    <submittedName>
        <fullName evidence="9">Rhomboid family intramembrane serine protease</fullName>
    </submittedName>
</protein>
<accession>A0A937AH15</accession>
<proteinExistence type="inferred from homology"/>
<dbReference type="Pfam" id="PF01694">
    <property type="entry name" value="Rhomboid"/>
    <property type="match status" value="1"/>
</dbReference>
<dbReference type="GO" id="GO:0006508">
    <property type="term" value="P:proteolysis"/>
    <property type="evidence" value="ECO:0007669"/>
    <property type="project" value="UniProtKB-KW"/>
</dbReference>
<evidence type="ECO:0000256" key="5">
    <source>
        <dbReference type="ARBA" id="ARBA00022989"/>
    </source>
</evidence>
<dbReference type="GO" id="GO:0004252">
    <property type="term" value="F:serine-type endopeptidase activity"/>
    <property type="evidence" value="ECO:0007669"/>
    <property type="project" value="InterPro"/>
</dbReference>
<dbReference type="InterPro" id="IPR050925">
    <property type="entry name" value="Rhomboid_protease_S54"/>
</dbReference>
<feature type="domain" description="Peptidase S54 rhomboid" evidence="8">
    <location>
        <begin position="39"/>
        <end position="189"/>
    </location>
</feature>
<evidence type="ECO:0000256" key="3">
    <source>
        <dbReference type="ARBA" id="ARBA00022692"/>
    </source>
</evidence>
<evidence type="ECO:0000256" key="1">
    <source>
        <dbReference type="ARBA" id="ARBA00004141"/>
    </source>
</evidence>
<keyword evidence="9" id="KW-0645">Protease</keyword>
<feature type="transmembrane region" description="Helical" evidence="7">
    <location>
        <begin position="171"/>
        <end position="192"/>
    </location>
</feature>
<gene>
    <name evidence="9" type="ORF">JKP34_15170</name>
</gene>
<feature type="transmembrane region" description="Helical" evidence="7">
    <location>
        <begin position="44"/>
        <end position="67"/>
    </location>
</feature>
<evidence type="ECO:0000313" key="10">
    <source>
        <dbReference type="Proteomes" id="UP000642920"/>
    </source>
</evidence>
<evidence type="ECO:0000259" key="8">
    <source>
        <dbReference type="Pfam" id="PF01694"/>
    </source>
</evidence>
<keyword evidence="4" id="KW-0378">Hydrolase</keyword>
<dbReference type="SUPFAM" id="SSF144091">
    <property type="entry name" value="Rhomboid-like"/>
    <property type="match status" value="1"/>
</dbReference>
<keyword evidence="5 7" id="KW-1133">Transmembrane helix</keyword>
<feature type="transmembrane region" description="Helical" evidence="7">
    <location>
        <begin position="136"/>
        <end position="159"/>
    </location>
</feature>